<gene>
    <name evidence="3" type="ORF">ACFPME_08550</name>
</gene>
<dbReference type="Proteomes" id="UP001596013">
    <property type="component" value="Unassembled WGS sequence"/>
</dbReference>
<evidence type="ECO:0000256" key="1">
    <source>
        <dbReference type="SAM" id="MobiDB-lite"/>
    </source>
</evidence>
<comment type="caution">
    <text evidence="3">The sequence shown here is derived from an EMBL/GenBank/DDBJ whole genome shotgun (WGS) entry which is preliminary data.</text>
</comment>
<feature type="chain" id="PRO_5046124678" description="PKD domain-containing protein" evidence="2">
    <location>
        <begin position="27"/>
        <end position="178"/>
    </location>
</feature>
<protein>
    <recommendedName>
        <fullName evidence="5">PKD domain-containing protein</fullName>
    </recommendedName>
</protein>
<dbReference type="RefSeq" id="WP_377304157.1">
    <property type="nucleotide sequence ID" value="NZ_JBHSMK010000004.1"/>
</dbReference>
<keyword evidence="4" id="KW-1185">Reference proteome</keyword>
<accession>A0ABW0JLJ4</accession>
<feature type="signal peptide" evidence="2">
    <location>
        <begin position="1"/>
        <end position="26"/>
    </location>
</feature>
<sequence>MKTTHATKIRQPLILTAALASALALSACGKKDESASSIPGTPPPSASAPTMAPAPASTAGMMAPASSGTAAAVTLNAVELGSTVDANNKILASGTSFAPKDTIYASVDTSGSGTATVAAKWTYQDGQTVHEDSKTINAAGPETTAFMISKPGGLPVGSYKVAISLNGNQVASKDFTVK</sequence>
<evidence type="ECO:0000313" key="4">
    <source>
        <dbReference type="Proteomes" id="UP001596013"/>
    </source>
</evidence>
<evidence type="ECO:0008006" key="5">
    <source>
        <dbReference type="Google" id="ProtNLM"/>
    </source>
</evidence>
<proteinExistence type="predicted"/>
<evidence type="ECO:0000313" key="3">
    <source>
        <dbReference type="EMBL" id="MFC5436605.1"/>
    </source>
</evidence>
<dbReference type="PROSITE" id="PS51257">
    <property type="entry name" value="PROKAR_LIPOPROTEIN"/>
    <property type="match status" value="1"/>
</dbReference>
<keyword evidence="2" id="KW-0732">Signal</keyword>
<organism evidence="3 4">
    <name type="scientific">Rhodanobacter umsongensis</name>
    <dbReference type="NCBI Taxonomy" id="633153"/>
    <lineage>
        <taxon>Bacteria</taxon>
        <taxon>Pseudomonadati</taxon>
        <taxon>Pseudomonadota</taxon>
        <taxon>Gammaproteobacteria</taxon>
        <taxon>Lysobacterales</taxon>
        <taxon>Rhodanobacteraceae</taxon>
        <taxon>Rhodanobacter</taxon>
    </lineage>
</organism>
<reference evidence="4" key="1">
    <citation type="journal article" date="2019" name="Int. J. Syst. Evol. Microbiol.">
        <title>The Global Catalogue of Microorganisms (GCM) 10K type strain sequencing project: providing services to taxonomists for standard genome sequencing and annotation.</title>
        <authorList>
            <consortium name="The Broad Institute Genomics Platform"/>
            <consortium name="The Broad Institute Genome Sequencing Center for Infectious Disease"/>
            <person name="Wu L."/>
            <person name="Ma J."/>
        </authorList>
    </citation>
    <scope>NUCLEOTIDE SEQUENCE [LARGE SCALE GENOMIC DNA]</scope>
    <source>
        <strain evidence="4">JCM 17130</strain>
    </source>
</reference>
<feature type="compositionally biased region" description="Low complexity" evidence="1">
    <location>
        <begin position="47"/>
        <end position="63"/>
    </location>
</feature>
<name>A0ABW0JLJ4_9GAMM</name>
<dbReference type="EMBL" id="JBHSMK010000004">
    <property type="protein sequence ID" value="MFC5436605.1"/>
    <property type="molecule type" value="Genomic_DNA"/>
</dbReference>
<feature type="region of interest" description="Disordered" evidence="1">
    <location>
        <begin position="32"/>
        <end position="63"/>
    </location>
</feature>
<evidence type="ECO:0000256" key="2">
    <source>
        <dbReference type="SAM" id="SignalP"/>
    </source>
</evidence>